<sequence>PSSKSRVNWAVKGTRTSNRRPSRATAHVIWGWTTFSTTWVWTMYSLVLAPPTQEISVTLVTSQPVPLKVKRAARNTPRTVAKTLWSTTQLCSISVTSSKV</sequence>
<reference evidence="2 3" key="1">
    <citation type="submission" date="2014-04" db="EMBL/GenBank/DDBJ databases">
        <title>Genome evolution of avian class.</title>
        <authorList>
            <person name="Zhang G."/>
            <person name="Li C."/>
        </authorList>
    </citation>
    <scope>NUCLEOTIDE SEQUENCE [LARGE SCALE GENOMIC DNA]</scope>
    <source>
        <strain evidence="2">BGI_N321</strain>
    </source>
</reference>
<evidence type="ECO:0000256" key="1">
    <source>
        <dbReference type="SAM" id="MobiDB-lite"/>
    </source>
</evidence>
<name>A0A094LR14_ANTCR</name>
<feature type="region of interest" description="Disordered" evidence="1">
    <location>
        <begin position="1"/>
        <end position="20"/>
    </location>
</feature>
<organism evidence="2 3">
    <name type="scientific">Antrostomus carolinensis</name>
    <name type="common">Chuck-will's-widow</name>
    <name type="synonym">Caprimulgus carolinensis</name>
    <dbReference type="NCBI Taxonomy" id="279965"/>
    <lineage>
        <taxon>Eukaryota</taxon>
        <taxon>Metazoa</taxon>
        <taxon>Chordata</taxon>
        <taxon>Craniata</taxon>
        <taxon>Vertebrata</taxon>
        <taxon>Euteleostomi</taxon>
        <taxon>Archelosauria</taxon>
        <taxon>Archosauria</taxon>
        <taxon>Dinosauria</taxon>
        <taxon>Saurischia</taxon>
        <taxon>Theropoda</taxon>
        <taxon>Coelurosauria</taxon>
        <taxon>Aves</taxon>
        <taxon>Neognathae</taxon>
        <taxon>Neoaves</taxon>
        <taxon>Strisores</taxon>
        <taxon>Caprimulgiformes</taxon>
        <taxon>Caprimulgidae</taxon>
        <taxon>Antrostomus</taxon>
    </lineage>
</organism>
<evidence type="ECO:0000313" key="3">
    <source>
        <dbReference type="Proteomes" id="UP000053620"/>
    </source>
</evidence>
<gene>
    <name evidence="2" type="ORF">N321_05494</name>
</gene>
<keyword evidence="3" id="KW-1185">Reference proteome</keyword>
<proteinExistence type="predicted"/>
<dbReference type="AlphaFoldDB" id="A0A094LR14"/>
<feature type="non-terminal residue" evidence="2">
    <location>
        <position position="1"/>
    </location>
</feature>
<dbReference type="EMBL" id="KL361954">
    <property type="protein sequence ID" value="KFZ66069.1"/>
    <property type="molecule type" value="Genomic_DNA"/>
</dbReference>
<evidence type="ECO:0000313" key="2">
    <source>
        <dbReference type="EMBL" id="KFZ66069.1"/>
    </source>
</evidence>
<protein>
    <submittedName>
        <fullName evidence="2">Uncharacterized protein</fullName>
    </submittedName>
</protein>
<feature type="non-terminal residue" evidence="2">
    <location>
        <position position="100"/>
    </location>
</feature>
<dbReference type="Proteomes" id="UP000053620">
    <property type="component" value="Unassembled WGS sequence"/>
</dbReference>
<accession>A0A094LR14</accession>